<dbReference type="SMART" id="SM00028">
    <property type="entry name" value="TPR"/>
    <property type="match status" value="12"/>
</dbReference>
<reference evidence="2 3" key="1">
    <citation type="submission" date="2019-02" db="EMBL/GenBank/DDBJ databases">
        <title>Planctomycetal bacteria perform biofilm scaping via a novel small molecule.</title>
        <authorList>
            <person name="Jeske O."/>
            <person name="Boedeker C."/>
            <person name="Wiegand S."/>
            <person name="Breitling P."/>
            <person name="Kallscheuer N."/>
            <person name="Jogler M."/>
            <person name="Rohde M."/>
            <person name="Petersen J."/>
            <person name="Medema M.H."/>
            <person name="Surup F."/>
            <person name="Jogler C."/>
        </authorList>
    </citation>
    <scope>NUCLEOTIDE SEQUENCE [LARGE SCALE GENOMIC DNA]</scope>
    <source>
        <strain evidence="2 3">Mal15</strain>
    </source>
</reference>
<gene>
    <name evidence="2" type="ORF">Mal15_57250</name>
</gene>
<dbReference type="Gene3D" id="1.25.40.10">
    <property type="entry name" value="Tetratricopeptide repeat domain"/>
    <property type="match status" value="3"/>
</dbReference>
<organism evidence="2 3">
    <name type="scientific">Stieleria maiorica</name>
    <dbReference type="NCBI Taxonomy" id="2795974"/>
    <lineage>
        <taxon>Bacteria</taxon>
        <taxon>Pseudomonadati</taxon>
        <taxon>Planctomycetota</taxon>
        <taxon>Planctomycetia</taxon>
        <taxon>Pirellulales</taxon>
        <taxon>Pirellulaceae</taxon>
        <taxon>Stieleria</taxon>
    </lineage>
</organism>
<dbReference type="InterPro" id="IPR011990">
    <property type="entry name" value="TPR-like_helical_dom_sf"/>
</dbReference>
<dbReference type="Gene3D" id="3.40.50.300">
    <property type="entry name" value="P-loop containing nucleotide triphosphate hydrolases"/>
    <property type="match status" value="1"/>
</dbReference>
<feature type="repeat" description="TPR" evidence="1">
    <location>
        <begin position="428"/>
        <end position="461"/>
    </location>
</feature>
<sequence>MEQFDVSIQQGLAFHQAGKSDQAKQIYVRLIEQNKDKVDALHLLGLLMHEEEKHDEAYDLVATAVNLMPSSAILHNSLGVVELARKRWECAANHFRDSIAIQPSPEAHRNLGISLYRMGDVAEAESSIANAALLSPMPPSPYLDLGRLAMENQDWKLAERCLRRLFDPNGNIKTDSRIMIDLARVLNAQSRTDESVAILLPLLKQSPPNSDLHTQLGIAFGLSGDHEKAVQHLSAASQLAPNCVASWMNLSISLSHLQRWDDALTCARTAASIDEDPKALLHLCRLLHQRNFVDEEYQILRRHLRNADNPIPELIQRLAEIEAERGNHDDAIALLCDLINNDPANHRALLRLAEISEHANRIDATVRACVSLLQRDPDSVPAHLLLGLVLSSRLTPQHRAKLDLKERDGLVDRALKHFSRAANLDPSAETYDAWGVGLIRSGEHEKAIEKLQHAIHLAPTFAPSHLNLGKAKLETGDLTSAKAHFRQTIKLQEWCGDAHYELACLGDDDDSFQSLRQLLALLESKQPNQRQRMMLHFAAAKKFESERKSDQAFEHYRKANAIKSRHDQSGSVRDFVASDAIIDVFSERYFHDHPIGSESDVPIFIVGMPRSGTTLIEQVLASHPCVHGAGELNDISDLANSLTRKSRTGLPFPYSAKEIDKPLANELASQYLTRLHRVANSAGGNSRYRHITDKMPTNFRHLGLIATLFPNARVIHCTRDPRDVCVSCYKQNLAWPFCDLIAVADYFTQYHRMMAHWKKVLPINILDVNYEKFVTDQPSQTKRVLAYCGLPWDRQCLEFTHTKRVVSTPSKLQVRQPLYQSSVGAWKKYEDHLQPLLKRLATVLQSV</sequence>
<accession>A0A5B9MNZ4</accession>
<protein>
    <submittedName>
        <fullName evidence="2">Lipoprotein NlpI</fullName>
    </submittedName>
</protein>
<dbReference type="PANTHER" id="PTHR12558:SF13">
    <property type="entry name" value="CELL DIVISION CYCLE PROTEIN 27 HOMOLOG"/>
    <property type="match status" value="1"/>
</dbReference>
<name>A0A5B9MNZ4_9BACT</name>
<dbReference type="SUPFAM" id="SSF52540">
    <property type="entry name" value="P-loop containing nucleoside triphosphate hydrolases"/>
    <property type="match status" value="1"/>
</dbReference>
<proteinExistence type="predicted"/>
<dbReference type="InterPro" id="IPR027417">
    <property type="entry name" value="P-loop_NTPase"/>
</dbReference>
<dbReference type="Pfam" id="PF13428">
    <property type="entry name" value="TPR_14"/>
    <property type="match status" value="1"/>
</dbReference>
<keyword evidence="2" id="KW-0449">Lipoprotein</keyword>
<dbReference type="PANTHER" id="PTHR12558">
    <property type="entry name" value="CELL DIVISION CYCLE 16,23,27"/>
    <property type="match status" value="1"/>
</dbReference>
<dbReference type="RefSeq" id="WP_167547086.1">
    <property type="nucleotide sequence ID" value="NZ_CP036264.1"/>
</dbReference>
<dbReference type="InterPro" id="IPR019734">
    <property type="entry name" value="TPR_rpt"/>
</dbReference>
<dbReference type="Pfam" id="PF13432">
    <property type="entry name" value="TPR_16"/>
    <property type="match status" value="2"/>
</dbReference>
<dbReference type="Proteomes" id="UP000321353">
    <property type="component" value="Chromosome"/>
</dbReference>
<dbReference type="AlphaFoldDB" id="A0A5B9MNZ4"/>
<evidence type="ECO:0000313" key="3">
    <source>
        <dbReference type="Proteomes" id="UP000321353"/>
    </source>
</evidence>
<keyword evidence="3" id="KW-1185">Reference proteome</keyword>
<feature type="repeat" description="TPR" evidence="1">
    <location>
        <begin position="210"/>
        <end position="243"/>
    </location>
</feature>
<evidence type="ECO:0000313" key="2">
    <source>
        <dbReference type="EMBL" id="QEG01647.1"/>
    </source>
</evidence>
<evidence type="ECO:0000256" key="1">
    <source>
        <dbReference type="PROSITE-ProRule" id="PRU00339"/>
    </source>
</evidence>
<dbReference type="Pfam" id="PF13469">
    <property type="entry name" value="Sulfotransfer_3"/>
    <property type="match status" value="1"/>
</dbReference>
<dbReference type="PROSITE" id="PS50005">
    <property type="entry name" value="TPR"/>
    <property type="match status" value="3"/>
</dbReference>
<dbReference type="Pfam" id="PF13181">
    <property type="entry name" value="TPR_8"/>
    <property type="match status" value="1"/>
</dbReference>
<dbReference type="KEGG" id="smam:Mal15_57250"/>
<feature type="repeat" description="TPR" evidence="1">
    <location>
        <begin position="38"/>
        <end position="71"/>
    </location>
</feature>
<dbReference type="SUPFAM" id="SSF48452">
    <property type="entry name" value="TPR-like"/>
    <property type="match status" value="2"/>
</dbReference>
<keyword evidence="1" id="KW-0802">TPR repeat</keyword>
<dbReference type="EMBL" id="CP036264">
    <property type="protein sequence ID" value="QEG01647.1"/>
    <property type="molecule type" value="Genomic_DNA"/>
</dbReference>